<dbReference type="AlphaFoldDB" id="A0A5E4ZAC9"/>
<accession>A0A5E4ZAC9</accession>
<evidence type="ECO:0000256" key="1">
    <source>
        <dbReference type="SAM" id="Phobius"/>
    </source>
</evidence>
<feature type="transmembrane region" description="Helical" evidence="1">
    <location>
        <begin position="53"/>
        <end position="73"/>
    </location>
</feature>
<evidence type="ECO:0000313" key="2">
    <source>
        <dbReference type="EMBL" id="VVE57270.1"/>
    </source>
</evidence>
<dbReference type="Proteomes" id="UP000343335">
    <property type="component" value="Unassembled WGS sequence"/>
</dbReference>
<evidence type="ECO:0000313" key="3">
    <source>
        <dbReference type="Proteomes" id="UP000343335"/>
    </source>
</evidence>
<evidence type="ECO:0008006" key="4">
    <source>
        <dbReference type="Google" id="ProtNLM"/>
    </source>
</evidence>
<gene>
    <name evidence="2" type="ORF">PCO31010_05179</name>
</gene>
<dbReference type="EMBL" id="CABPSA010000014">
    <property type="protein sequence ID" value="VVE57270.1"/>
    <property type="molecule type" value="Genomic_DNA"/>
</dbReference>
<keyword evidence="1" id="KW-0472">Membrane</keyword>
<organism evidence="2 3">
    <name type="scientific">Pandoraea commovens</name>
    <dbReference type="NCBI Taxonomy" id="2508289"/>
    <lineage>
        <taxon>Bacteria</taxon>
        <taxon>Pseudomonadati</taxon>
        <taxon>Pseudomonadota</taxon>
        <taxon>Betaproteobacteria</taxon>
        <taxon>Burkholderiales</taxon>
        <taxon>Burkholderiaceae</taxon>
        <taxon>Pandoraea</taxon>
    </lineage>
</organism>
<feature type="transmembrane region" description="Helical" evidence="1">
    <location>
        <begin position="12"/>
        <end position="33"/>
    </location>
</feature>
<proteinExistence type="predicted"/>
<keyword evidence="1" id="KW-1133">Transmembrane helix</keyword>
<dbReference type="OrthoDB" id="9131219at2"/>
<dbReference type="RefSeq" id="WP_150666715.1">
    <property type="nucleotide sequence ID" value="NZ_CABPSA010000014.1"/>
</dbReference>
<protein>
    <recommendedName>
        <fullName evidence="4">Transmembrane protein</fullName>
    </recommendedName>
</protein>
<feature type="transmembrane region" description="Helical" evidence="1">
    <location>
        <begin position="79"/>
        <end position="100"/>
    </location>
</feature>
<name>A0A5E4ZAC9_9BURK</name>
<feature type="transmembrane region" description="Helical" evidence="1">
    <location>
        <begin position="112"/>
        <end position="132"/>
    </location>
</feature>
<reference evidence="2 3" key="1">
    <citation type="submission" date="2019-08" db="EMBL/GenBank/DDBJ databases">
        <authorList>
            <person name="Peeters C."/>
        </authorList>
    </citation>
    <scope>NUCLEOTIDE SEQUENCE [LARGE SCALE GENOMIC DNA]</scope>
    <source>
        <strain evidence="2 3">LMG 31010</strain>
    </source>
</reference>
<keyword evidence="1" id="KW-0812">Transmembrane</keyword>
<sequence>MSPATKWVLLEALLPLFGATLIYGFLGAAKWLVTPACRRVKWAWGQAFDSMGWLYGGAILAVQSGLRGVDHSVSGQNSIAVWICFGTALLCGAVVAAGMITRGEIPEWKPPGILIVFTCVLMAVIVVSAYNVQDATLVNGVDNVRHTDAQTTCR</sequence>